<evidence type="ECO:0000256" key="3">
    <source>
        <dbReference type="RuleBase" id="RU361155"/>
    </source>
</evidence>
<protein>
    <recommendedName>
        <fullName evidence="3">Sulfotransferase</fullName>
        <ecNumber evidence="3">2.8.2.-</ecNumber>
    </recommendedName>
</protein>
<feature type="region of interest" description="Disordered" evidence="4">
    <location>
        <begin position="1"/>
        <end position="41"/>
    </location>
</feature>
<dbReference type="SUPFAM" id="SSF52540">
    <property type="entry name" value="P-loop containing nucleoside triphosphate hydrolases"/>
    <property type="match status" value="1"/>
</dbReference>
<keyword evidence="7" id="KW-1185">Reference proteome</keyword>
<keyword evidence="2 3" id="KW-0808">Transferase</keyword>
<dbReference type="Proteomes" id="UP000030748">
    <property type="component" value="Unassembled WGS sequence"/>
</dbReference>
<dbReference type="PANTHER" id="PTHR11783">
    <property type="entry name" value="SULFOTRANSFERASE SULT"/>
    <property type="match status" value="1"/>
</dbReference>
<evidence type="ECO:0000259" key="5">
    <source>
        <dbReference type="Pfam" id="PF00685"/>
    </source>
</evidence>
<evidence type="ECO:0000256" key="2">
    <source>
        <dbReference type="ARBA" id="ARBA00022679"/>
    </source>
</evidence>
<evidence type="ECO:0000313" key="6">
    <source>
        <dbReference type="EMBL" id="EYU36904.1"/>
    </source>
</evidence>
<dbReference type="GO" id="GO:0008146">
    <property type="term" value="F:sulfotransferase activity"/>
    <property type="evidence" value="ECO:0000318"/>
    <property type="project" value="GO_Central"/>
</dbReference>
<evidence type="ECO:0000313" key="7">
    <source>
        <dbReference type="Proteomes" id="UP000030748"/>
    </source>
</evidence>
<organism evidence="6 7">
    <name type="scientific">Erythranthe guttata</name>
    <name type="common">Yellow monkey flower</name>
    <name type="synonym">Mimulus guttatus</name>
    <dbReference type="NCBI Taxonomy" id="4155"/>
    <lineage>
        <taxon>Eukaryota</taxon>
        <taxon>Viridiplantae</taxon>
        <taxon>Streptophyta</taxon>
        <taxon>Embryophyta</taxon>
        <taxon>Tracheophyta</taxon>
        <taxon>Spermatophyta</taxon>
        <taxon>Magnoliopsida</taxon>
        <taxon>eudicotyledons</taxon>
        <taxon>Gunneridae</taxon>
        <taxon>Pentapetalae</taxon>
        <taxon>asterids</taxon>
        <taxon>lamiids</taxon>
        <taxon>Lamiales</taxon>
        <taxon>Phrymaceae</taxon>
        <taxon>Erythranthe</taxon>
    </lineage>
</organism>
<dbReference type="EC" id="2.8.2.-" evidence="3"/>
<dbReference type="GO" id="GO:0051923">
    <property type="term" value="P:sulfation"/>
    <property type="evidence" value="ECO:0000318"/>
    <property type="project" value="GO_Central"/>
</dbReference>
<dbReference type="InterPro" id="IPR027417">
    <property type="entry name" value="P-loop_NTPase"/>
</dbReference>
<dbReference type="GO" id="GO:0005737">
    <property type="term" value="C:cytoplasm"/>
    <property type="evidence" value="ECO:0000318"/>
    <property type="project" value="GO_Central"/>
</dbReference>
<sequence length="354" mass="40950">MDQTMYDDNKIRRARQHFPERKKKKRKTKIPNLMEEDELQKSEQRTNWDGRRLVKYQGFWCPLPFFRLVLSAQKHFKAKASDLILSSLPKSGTTWLKALTFSLANRNIYPNIDTQSPLLTSNPHKVVPFLELNLYLNQENPDLENQEFSTTRIFATHVPFDALPSSISKSECKIIYICRNPLDQFISFRHFSLQNKFGEEDHHAGPLELDGAFDMFCDGVHPFGPFSEHMIGYWDAHLKNADKVLFLKYEDLKDDIALHVRKIAEFMGCPFSLEEEERGLVEKISRVCSFDNLKNLEVNKNGYSVNGIVKNSSYFRKGEVGDWANYLTPAMAERMEKVIKSKLQGSGLTLNINS</sequence>
<proteinExistence type="inferred from homology"/>
<comment type="similarity">
    <text evidence="1 3">Belongs to the sulfotransferase 1 family.</text>
</comment>
<feature type="domain" description="Sulfotransferase" evidence="5">
    <location>
        <begin position="81"/>
        <end position="347"/>
    </location>
</feature>
<dbReference type="Pfam" id="PF00685">
    <property type="entry name" value="Sulfotransfer_1"/>
    <property type="match status" value="1"/>
</dbReference>
<reference evidence="6 7" key="1">
    <citation type="journal article" date="2013" name="Proc. Natl. Acad. Sci. U.S.A.">
        <title>Fine-scale variation in meiotic recombination in Mimulus inferred from population shotgun sequencing.</title>
        <authorList>
            <person name="Hellsten U."/>
            <person name="Wright K.M."/>
            <person name="Jenkins J."/>
            <person name="Shu S."/>
            <person name="Yuan Y."/>
            <person name="Wessler S.R."/>
            <person name="Schmutz J."/>
            <person name="Willis J.H."/>
            <person name="Rokhsar D.S."/>
        </authorList>
    </citation>
    <scope>NUCLEOTIDE SEQUENCE [LARGE SCALE GENOMIC DNA]</scope>
    <source>
        <strain evidence="7">cv. DUN x IM62</strain>
    </source>
</reference>
<dbReference type="InterPro" id="IPR000863">
    <property type="entry name" value="Sulfotransferase_dom"/>
</dbReference>
<evidence type="ECO:0000256" key="4">
    <source>
        <dbReference type="SAM" id="MobiDB-lite"/>
    </source>
</evidence>
<dbReference type="AlphaFoldDB" id="A0A022RA87"/>
<accession>A0A022RA87</accession>
<feature type="compositionally biased region" description="Basic residues" evidence="4">
    <location>
        <begin position="12"/>
        <end position="29"/>
    </location>
</feature>
<dbReference type="Gene3D" id="3.40.50.300">
    <property type="entry name" value="P-loop containing nucleotide triphosphate hydrolases"/>
    <property type="match status" value="1"/>
</dbReference>
<name>A0A022RA87_ERYGU</name>
<gene>
    <name evidence="6" type="ORF">MIMGU_mgv1a009066mg</name>
</gene>
<evidence type="ECO:0000256" key="1">
    <source>
        <dbReference type="ARBA" id="ARBA00005771"/>
    </source>
</evidence>
<dbReference type="EMBL" id="KI630583">
    <property type="protein sequence ID" value="EYU36904.1"/>
    <property type="molecule type" value="Genomic_DNA"/>
</dbReference>
<dbReference type="eggNOG" id="KOG1584">
    <property type="taxonomic scope" value="Eukaryota"/>
</dbReference>